<reference evidence="2" key="1">
    <citation type="submission" date="2021-01" db="EMBL/GenBank/DDBJ databases">
        <title>Adiantum capillus-veneris genome.</title>
        <authorList>
            <person name="Fang Y."/>
            <person name="Liao Q."/>
        </authorList>
    </citation>
    <scope>NUCLEOTIDE SEQUENCE</scope>
    <source>
        <strain evidence="2">H3</strain>
        <tissue evidence="2">Leaf</tissue>
    </source>
</reference>
<dbReference type="OrthoDB" id="1977235at2759"/>
<accession>A0A9D4Z8Y9</accession>
<keyword evidence="1" id="KW-0812">Transmembrane</keyword>
<name>A0A9D4Z8Y9_ADICA</name>
<organism evidence="2 3">
    <name type="scientific">Adiantum capillus-veneris</name>
    <name type="common">Maidenhair fern</name>
    <dbReference type="NCBI Taxonomy" id="13818"/>
    <lineage>
        <taxon>Eukaryota</taxon>
        <taxon>Viridiplantae</taxon>
        <taxon>Streptophyta</taxon>
        <taxon>Embryophyta</taxon>
        <taxon>Tracheophyta</taxon>
        <taxon>Polypodiopsida</taxon>
        <taxon>Polypodiidae</taxon>
        <taxon>Polypodiales</taxon>
        <taxon>Pteridineae</taxon>
        <taxon>Pteridaceae</taxon>
        <taxon>Vittarioideae</taxon>
        <taxon>Adiantum</taxon>
    </lineage>
</organism>
<evidence type="ECO:0000256" key="1">
    <source>
        <dbReference type="SAM" id="Phobius"/>
    </source>
</evidence>
<dbReference type="EMBL" id="JABFUD020000018">
    <property type="protein sequence ID" value="KAI5066683.1"/>
    <property type="molecule type" value="Genomic_DNA"/>
</dbReference>
<sequence>MQGVGQPCLQGHVEVHGEVSEFVCSRGELAPADDSMEADTDAAYESEAPCKEEGFANLAGDKVFEQDEALAGKALKYEELVLEPITEGLDTGMQRDQVCLAMQQVEASGRVLLFYVTLLIAMLLEVALQVSVC</sequence>
<protein>
    <submittedName>
        <fullName evidence="2">Uncharacterized protein</fullName>
    </submittedName>
</protein>
<dbReference type="Proteomes" id="UP000886520">
    <property type="component" value="Chromosome 18"/>
</dbReference>
<keyword evidence="3" id="KW-1185">Reference proteome</keyword>
<feature type="transmembrane region" description="Helical" evidence="1">
    <location>
        <begin position="112"/>
        <end position="132"/>
    </location>
</feature>
<keyword evidence="1" id="KW-1133">Transmembrane helix</keyword>
<evidence type="ECO:0000313" key="3">
    <source>
        <dbReference type="Proteomes" id="UP000886520"/>
    </source>
</evidence>
<evidence type="ECO:0000313" key="2">
    <source>
        <dbReference type="EMBL" id="KAI5066683.1"/>
    </source>
</evidence>
<gene>
    <name evidence="2" type="ORF">GOP47_0019307</name>
</gene>
<keyword evidence="1" id="KW-0472">Membrane</keyword>
<dbReference type="AlphaFoldDB" id="A0A9D4Z8Y9"/>
<proteinExistence type="predicted"/>
<comment type="caution">
    <text evidence="2">The sequence shown here is derived from an EMBL/GenBank/DDBJ whole genome shotgun (WGS) entry which is preliminary data.</text>
</comment>